<dbReference type="GO" id="GO:0016887">
    <property type="term" value="F:ATP hydrolysis activity"/>
    <property type="evidence" value="ECO:0007669"/>
    <property type="project" value="InterPro"/>
</dbReference>
<keyword evidence="3" id="KW-0378">Hydrolase</keyword>
<dbReference type="KEGG" id="bcoh:BC6307_00440"/>
<evidence type="ECO:0000313" key="9">
    <source>
        <dbReference type="Proteomes" id="UP000215224"/>
    </source>
</evidence>
<dbReference type="SUPFAM" id="SSF52540">
    <property type="entry name" value="P-loop containing nucleoside triphosphate hydrolases"/>
    <property type="match status" value="1"/>
</dbReference>
<dbReference type="PIRSF" id="PIRSF005814">
    <property type="entry name" value="MutS_YshD"/>
    <property type="match status" value="1"/>
</dbReference>
<keyword evidence="4" id="KW-0067">ATP-binding</keyword>
<evidence type="ECO:0000313" key="8">
    <source>
        <dbReference type="EMBL" id="AST89849.1"/>
    </source>
</evidence>
<dbReference type="SMART" id="SM00533">
    <property type="entry name" value="MUTSd"/>
    <property type="match status" value="1"/>
</dbReference>
<dbReference type="EMBL" id="CP018866">
    <property type="protein sequence ID" value="AST89849.1"/>
    <property type="molecule type" value="Genomic_DNA"/>
</dbReference>
<dbReference type="GO" id="GO:0140664">
    <property type="term" value="F:ATP-dependent DNA damage sensor activity"/>
    <property type="evidence" value="ECO:0007669"/>
    <property type="project" value="InterPro"/>
</dbReference>
<gene>
    <name evidence="8" type="ORF">BC6307_00440</name>
</gene>
<dbReference type="InterPro" id="IPR000432">
    <property type="entry name" value="DNA_mismatch_repair_MutS_C"/>
</dbReference>
<keyword evidence="9" id="KW-1185">Reference proteome</keyword>
<dbReference type="InterPro" id="IPR045076">
    <property type="entry name" value="MutS"/>
</dbReference>
<protein>
    <submittedName>
        <fullName evidence="8">DNA mismatch repair protein</fullName>
    </submittedName>
</protein>
<dbReference type="PROSITE" id="PS00486">
    <property type="entry name" value="DNA_MISMATCH_REPAIR_2"/>
    <property type="match status" value="1"/>
</dbReference>
<sequence>MNHQTMEALGYYQILNEISQFARTNRGKETISLLRPSQNKKKIEHSLQEIKEAMNILSISGSVPIHSLDDIGHYVTQAKKGIALKVDQLTRIVSFLDHCQKLKQFMKDKEYAGPNVSIYAASIGNLSTIENEISRCLRNGQVDDYASSDLIYLRRQLANHYEKLKEKAQSLVKSGRISPYLQDTTVSERNGRYVLAVKKEYRKKIEGTVLDTSASGATLFMEPIQLSAIQEEIELVKLAEESEVERILYELTQLFIEHEQEIIIAVETMHHYDVLFAKAKYSQTIRAEIPIINEEFLIHLKEARHPMLGSNAVPLTIPFGDKERALVITGPNTGGKTVTLKTVGLLTLMAQAGLPIPAKKESEIAIFQHIFVDIGDGQSIEQNLSTFSSRLVNIIDILQTTNDASLVLIDELGSGTDPREGMALAIVILEQLYDKGATLFATTHYSEMKKFADEKEGFLNGSMEFDLNTLQPTYRLLLGKSGQSQAFDIAAKLGMHPTLIERAHEKAYQQFKDFHQNVDDEKLQTPNYQKQIIVNKYARTNLKKKPQEQALHSKVTLYNQGDNVILLATSETGIVYKGPNDHGDYIVQVKGEKRTINYKRIELKIAAKELYPPDYDFDIIFKSKEYRKTKKDMNRKYVEGISLEEEN</sequence>
<dbReference type="Proteomes" id="UP000215224">
    <property type="component" value="Chromosome"/>
</dbReference>
<dbReference type="InterPro" id="IPR036187">
    <property type="entry name" value="DNA_mismatch_repair_MutS_sf"/>
</dbReference>
<keyword evidence="1" id="KW-0699">rRNA-binding</keyword>
<proteinExistence type="predicted"/>
<evidence type="ECO:0000256" key="1">
    <source>
        <dbReference type="ARBA" id="ARBA00022730"/>
    </source>
</evidence>
<evidence type="ECO:0000256" key="6">
    <source>
        <dbReference type="ARBA" id="ARBA00023125"/>
    </source>
</evidence>
<dbReference type="GO" id="GO:0006298">
    <property type="term" value="P:mismatch repair"/>
    <property type="evidence" value="ECO:0007669"/>
    <property type="project" value="InterPro"/>
</dbReference>
<dbReference type="STRING" id="1314751.GCA_001591425_04203"/>
<keyword evidence="2" id="KW-0547">Nucleotide-binding</keyword>
<dbReference type="FunFam" id="3.40.50.300:FF:000830">
    <property type="entry name" value="Endonuclease MutS2"/>
    <property type="match status" value="1"/>
</dbReference>
<dbReference type="PANTHER" id="PTHR48466:SF2">
    <property type="entry name" value="OS10G0509000 PROTEIN"/>
    <property type="match status" value="1"/>
</dbReference>
<dbReference type="GO" id="GO:0004519">
    <property type="term" value="F:endonuclease activity"/>
    <property type="evidence" value="ECO:0007669"/>
    <property type="project" value="InterPro"/>
</dbReference>
<dbReference type="InterPro" id="IPR027417">
    <property type="entry name" value="P-loop_NTPase"/>
</dbReference>
<reference evidence="8 9" key="1">
    <citation type="submission" date="2016-12" db="EMBL/GenBank/DDBJ databases">
        <title>The whole genome sequencing and assembly of Bacillus cohnii DSM 6307T strain.</title>
        <authorList>
            <person name="Lee Y.-J."/>
            <person name="Yi H."/>
            <person name="Bahn Y.-S."/>
            <person name="Kim J.F."/>
            <person name="Lee D.-W."/>
        </authorList>
    </citation>
    <scope>NUCLEOTIDE SEQUENCE [LARGE SCALE GENOMIC DNA]</scope>
    <source>
        <strain evidence="8 9">DSM 6307</strain>
    </source>
</reference>
<evidence type="ECO:0000256" key="2">
    <source>
        <dbReference type="ARBA" id="ARBA00022741"/>
    </source>
</evidence>
<dbReference type="RefSeq" id="WP_066420349.1">
    <property type="nucleotide sequence ID" value="NZ_CP018866.1"/>
</dbReference>
<dbReference type="GO" id="GO:0045910">
    <property type="term" value="P:negative regulation of DNA recombination"/>
    <property type="evidence" value="ECO:0007669"/>
    <property type="project" value="InterPro"/>
</dbReference>
<dbReference type="InterPro" id="IPR005747">
    <property type="entry name" value="MutS2"/>
</dbReference>
<accession>A0A223KK29</accession>
<evidence type="ECO:0000256" key="3">
    <source>
        <dbReference type="ARBA" id="ARBA00022801"/>
    </source>
</evidence>
<name>A0A223KK29_9BACI</name>
<dbReference type="AlphaFoldDB" id="A0A223KK29"/>
<evidence type="ECO:0000259" key="7">
    <source>
        <dbReference type="PROSITE" id="PS00486"/>
    </source>
</evidence>
<dbReference type="SUPFAM" id="SSF48334">
    <property type="entry name" value="DNA repair protein MutS, domain III"/>
    <property type="match status" value="1"/>
</dbReference>
<evidence type="ECO:0000256" key="5">
    <source>
        <dbReference type="ARBA" id="ARBA00022884"/>
    </source>
</evidence>
<dbReference type="NCBIfam" id="TIGR01069">
    <property type="entry name" value="mutS2"/>
    <property type="match status" value="1"/>
</dbReference>
<evidence type="ECO:0000256" key="4">
    <source>
        <dbReference type="ARBA" id="ARBA00022840"/>
    </source>
</evidence>
<keyword evidence="5" id="KW-0694">RNA-binding</keyword>
<dbReference type="GO" id="GO:0005524">
    <property type="term" value="F:ATP binding"/>
    <property type="evidence" value="ECO:0007669"/>
    <property type="project" value="UniProtKB-KW"/>
</dbReference>
<dbReference type="PANTHER" id="PTHR48466">
    <property type="entry name" value="OS10G0509000 PROTEIN-RELATED"/>
    <property type="match status" value="1"/>
</dbReference>
<dbReference type="GO" id="GO:0019843">
    <property type="term" value="F:rRNA binding"/>
    <property type="evidence" value="ECO:0007669"/>
    <property type="project" value="UniProtKB-KW"/>
</dbReference>
<organism evidence="8 9">
    <name type="scientific">Sutcliffiella cohnii</name>
    <dbReference type="NCBI Taxonomy" id="33932"/>
    <lineage>
        <taxon>Bacteria</taxon>
        <taxon>Bacillati</taxon>
        <taxon>Bacillota</taxon>
        <taxon>Bacilli</taxon>
        <taxon>Bacillales</taxon>
        <taxon>Bacillaceae</taxon>
        <taxon>Sutcliffiella</taxon>
    </lineage>
</organism>
<keyword evidence="6" id="KW-0238">DNA-binding</keyword>
<dbReference type="SMART" id="SM00534">
    <property type="entry name" value="MUTSac"/>
    <property type="match status" value="1"/>
</dbReference>
<feature type="domain" description="DNA mismatch repair proteins mutS family" evidence="7">
    <location>
        <begin position="405"/>
        <end position="421"/>
    </location>
</feature>
<dbReference type="InterPro" id="IPR007696">
    <property type="entry name" value="DNA_mismatch_repair_MutS_core"/>
</dbReference>
<dbReference type="Pfam" id="PF00488">
    <property type="entry name" value="MutS_V"/>
    <property type="match status" value="1"/>
</dbReference>
<dbReference type="Gene3D" id="3.40.50.300">
    <property type="entry name" value="P-loop containing nucleotide triphosphate hydrolases"/>
    <property type="match status" value="1"/>
</dbReference>
<dbReference type="GO" id="GO:0030983">
    <property type="term" value="F:mismatched DNA binding"/>
    <property type="evidence" value="ECO:0007669"/>
    <property type="project" value="InterPro"/>
</dbReference>